<keyword evidence="3" id="KW-1185">Reference proteome</keyword>
<evidence type="ECO:0000313" key="2">
    <source>
        <dbReference type="EMBL" id="GFN77202.1"/>
    </source>
</evidence>
<sequence length="92" mass="10248">MERACPAISPRGRQTLSVASTLCPPSISNYLPDQINTTLIRHLWVSNLLSLVLLGKTREYTDGAGLANSPHKVTDDRDKYPTTQSRRRPDLT</sequence>
<feature type="region of interest" description="Disordered" evidence="1">
    <location>
        <begin position="62"/>
        <end position="92"/>
    </location>
</feature>
<dbReference type="EMBL" id="BLXT01000438">
    <property type="protein sequence ID" value="GFN77202.1"/>
    <property type="molecule type" value="Genomic_DNA"/>
</dbReference>
<evidence type="ECO:0000313" key="3">
    <source>
        <dbReference type="Proteomes" id="UP000735302"/>
    </source>
</evidence>
<gene>
    <name evidence="2" type="ORF">PoB_000370800</name>
</gene>
<dbReference type="Proteomes" id="UP000735302">
    <property type="component" value="Unassembled WGS sequence"/>
</dbReference>
<accession>A0AAV3Y4B3</accession>
<name>A0AAV3Y4B3_9GAST</name>
<comment type="caution">
    <text evidence="2">The sequence shown here is derived from an EMBL/GenBank/DDBJ whole genome shotgun (WGS) entry which is preliminary data.</text>
</comment>
<evidence type="ECO:0000256" key="1">
    <source>
        <dbReference type="SAM" id="MobiDB-lite"/>
    </source>
</evidence>
<organism evidence="2 3">
    <name type="scientific">Plakobranchus ocellatus</name>
    <dbReference type="NCBI Taxonomy" id="259542"/>
    <lineage>
        <taxon>Eukaryota</taxon>
        <taxon>Metazoa</taxon>
        <taxon>Spiralia</taxon>
        <taxon>Lophotrochozoa</taxon>
        <taxon>Mollusca</taxon>
        <taxon>Gastropoda</taxon>
        <taxon>Heterobranchia</taxon>
        <taxon>Euthyneura</taxon>
        <taxon>Panpulmonata</taxon>
        <taxon>Sacoglossa</taxon>
        <taxon>Placobranchoidea</taxon>
        <taxon>Plakobranchidae</taxon>
        <taxon>Plakobranchus</taxon>
    </lineage>
</organism>
<reference evidence="2 3" key="1">
    <citation type="journal article" date="2021" name="Elife">
        <title>Chloroplast acquisition without the gene transfer in kleptoplastic sea slugs, Plakobranchus ocellatus.</title>
        <authorList>
            <person name="Maeda T."/>
            <person name="Takahashi S."/>
            <person name="Yoshida T."/>
            <person name="Shimamura S."/>
            <person name="Takaki Y."/>
            <person name="Nagai Y."/>
            <person name="Toyoda A."/>
            <person name="Suzuki Y."/>
            <person name="Arimoto A."/>
            <person name="Ishii H."/>
            <person name="Satoh N."/>
            <person name="Nishiyama T."/>
            <person name="Hasebe M."/>
            <person name="Maruyama T."/>
            <person name="Minagawa J."/>
            <person name="Obokata J."/>
            <person name="Shigenobu S."/>
        </authorList>
    </citation>
    <scope>NUCLEOTIDE SEQUENCE [LARGE SCALE GENOMIC DNA]</scope>
</reference>
<proteinExistence type="predicted"/>
<dbReference type="AlphaFoldDB" id="A0AAV3Y4B3"/>
<protein>
    <submittedName>
        <fullName evidence="2">Uncharacterized protein</fullName>
    </submittedName>
</protein>